<comment type="caution">
    <text evidence="1">The sequence shown here is derived from an EMBL/GenBank/DDBJ whole genome shotgun (WGS) entry which is preliminary data.</text>
</comment>
<protein>
    <submittedName>
        <fullName evidence="1">Uncharacterized protein</fullName>
    </submittedName>
</protein>
<gene>
    <name evidence="1" type="ORF">EJ08DRAFT_517451</name>
</gene>
<evidence type="ECO:0000313" key="2">
    <source>
        <dbReference type="Proteomes" id="UP000800235"/>
    </source>
</evidence>
<accession>A0A9P4TTX4</accession>
<organism evidence="1 2">
    <name type="scientific">Tothia fuscella</name>
    <dbReference type="NCBI Taxonomy" id="1048955"/>
    <lineage>
        <taxon>Eukaryota</taxon>
        <taxon>Fungi</taxon>
        <taxon>Dikarya</taxon>
        <taxon>Ascomycota</taxon>
        <taxon>Pezizomycotina</taxon>
        <taxon>Dothideomycetes</taxon>
        <taxon>Pleosporomycetidae</taxon>
        <taxon>Venturiales</taxon>
        <taxon>Cylindrosympodiaceae</taxon>
        <taxon>Tothia</taxon>
    </lineage>
</organism>
<reference evidence="1" key="1">
    <citation type="journal article" date="2020" name="Stud. Mycol.">
        <title>101 Dothideomycetes genomes: a test case for predicting lifestyles and emergence of pathogens.</title>
        <authorList>
            <person name="Haridas S."/>
            <person name="Albert R."/>
            <person name="Binder M."/>
            <person name="Bloem J."/>
            <person name="Labutti K."/>
            <person name="Salamov A."/>
            <person name="Andreopoulos B."/>
            <person name="Baker S."/>
            <person name="Barry K."/>
            <person name="Bills G."/>
            <person name="Bluhm B."/>
            <person name="Cannon C."/>
            <person name="Castanera R."/>
            <person name="Culley D."/>
            <person name="Daum C."/>
            <person name="Ezra D."/>
            <person name="Gonzalez J."/>
            <person name="Henrissat B."/>
            <person name="Kuo A."/>
            <person name="Liang C."/>
            <person name="Lipzen A."/>
            <person name="Lutzoni F."/>
            <person name="Magnuson J."/>
            <person name="Mondo S."/>
            <person name="Nolan M."/>
            <person name="Ohm R."/>
            <person name="Pangilinan J."/>
            <person name="Park H.-J."/>
            <person name="Ramirez L."/>
            <person name="Alfaro M."/>
            <person name="Sun H."/>
            <person name="Tritt A."/>
            <person name="Yoshinaga Y."/>
            <person name="Zwiers L.-H."/>
            <person name="Turgeon B."/>
            <person name="Goodwin S."/>
            <person name="Spatafora J."/>
            <person name="Crous P."/>
            <person name="Grigoriev I."/>
        </authorList>
    </citation>
    <scope>NUCLEOTIDE SEQUENCE</scope>
    <source>
        <strain evidence="1">CBS 130266</strain>
    </source>
</reference>
<name>A0A9P4TTX4_9PEZI</name>
<dbReference type="AlphaFoldDB" id="A0A9P4TTX4"/>
<dbReference type="Proteomes" id="UP000800235">
    <property type="component" value="Unassembled WGS sequence"/>
</dbReference>
<dbReference type="EMBL" id="MU007099">
    <property type="protein sequence ID" value="KAF2421245.1"/>
    <property type="molecule type" value="Genomic_DNA"/>
</dbReference>
<proteinExistence type="predicted"/>
<evidence type="ECO:0000313" key="1">
    <source>
        <dbReference type="EMBL" id="KAF2421245.1"/>
    </source>
</evidence>
<sequence length="323" mass="36388">MDYQVLSTLFQELPNFPCVYQRLGFVEYVTHLEVQQVKFAALGVNEECAIDVRDTPTSSALLCLKTLSALSLHVGRCKEENDEYHCDNISGVLQDLLCQIIANNTLTIKVLRIGSCVLVTGPYPAYLLRPMLMNLEVFQVRCHLPPSLDHDILDPLSRKEEQLKYMLVHVRNTLKLVSSLKDLRFCIGPASDFFASHHTQSFVIIEDPVPASPWLVVPLQIDHLFSTLEVRGSVLTSMHLSGLTIIRPGRAISLLHQAQKFLSLNSVFLKAIHQYPPEDSQFKSGRVVFSYHEEHYGSDFHATGPGFEEQMKAAIEYVEMSGC</sequence>
<keyword evidence="2" id="KW-1185">Reference proteome</keyword>